<protein>
    <submittedName>
        <fullName evidence="1">Uncharacterized protein</fullName>
    </submittedName>
</protein>
<evidence type="ECO:0000313" key="2">
    <source>
        <dbReference type="Proteomes" id="UP000318416"/>
    </source>
</evidence>
<dbReference type="EMBL" id="VIVR01000001">
    <property type="protein sequence ID" value="TWE16218.1"/>
    <property type="molecule type" value="Genomic_DNA"/>
</dbReference>
<dbReference type="AlphaFoldDB" id="A0A561EKT1"/>
<comment type="caution">
    <text evidence="1">The sequence shown here is derived from an EMBL/GenBank/DDBJ whole genome shotgun (WGS) entry which is preliminary data.</text>
</comment>
<evidence type="ECO:0000313" key="1">
    <source>
        <dbReference type="EMBL" id="TWE16218.1"/>
    </source>
</evidence>
<keyword evidence="2" id="KW-1185">Reference proteome</keyword>
<accession>A0A561EKT1</accession>
<gene>
    <name evidence="1" type="ORF">FB465_1188</name>
</gene>
<dbReference type="Proteomes" id="UP000318416">
    <property type="component" value="Unassembled WGS sequence"/>
</dbReference>
<sequence length="264" mass="29330">MGSSTDMMTLRKSALDKLADTHPSNREPLAGLEVKLGDYLSAPIRPNEIPPALARAVSDLLIRDDDQIGPGAALVTGLLEFFELERARSFHQALFSAVWEVFRQRTVDGDPEKDFRLKTGTISDGAIPIELYGSSWSFKAFHIDRDALLFSHLYGPVVGFTGGELHLIDIRPYMGRHSLRFDDVFEWSDEPTDGCKPVLRSEHTQSALAEYGRTTGSMGPDQIVFVNNLPDTGVLHGATPVVVTDPESFIREYHRCSVKDLRLC</sequence>
<reference evidence="1 2" key="1">
    <citation type="submission" date="2019-06" db="EMBL/GenBank/DDBJ databases">
        <title>Sequencing the genomes of 1000 actinobacteria strains.</title>
        <authorList>
            <person name="Klenk H.-P."/>
        </authorList>
    </citation>
    <scope>NUCLEOTIDE SEQUENCE [LARGE SCALE GENOMIC DNA]</scope>
    <source>
        <strain evidence="1 2">DSM 41649</strain>
    </source>
</reference>
<name>A0A561EKT1_9ACTN</name>
<proteinExistence type="predicted"/>
<organism evidence="1 2">
    <name type="scientific">Kitasatospora atroaurantiaca</name>
    <dbReference type="NCBI Taxonomy" id="285545"/>
    <lineage>
        <taxon>Bacteria</taxon>
        <taxon>Bacillati</taxon>
        <taxon>Actinomycetota</taxon>
        <taxon>Actinomycetes</taxon>
        <taxon>Kitasatosporales</taxon>
        <taxon>Streptomycetaceae</taxon>
        <taxon>Kitasatospora</taxon>
    </lineage>
</organism>